<proteinExistence type="predicted"/>
<dbReference type="RefSeq" id="WP_111591948.1">
    <property type="nucleotide sequence ID" value="NZ_QLMA01000003.1"/>
</dbReference>
<reference evidence="1 2" key="1">
    <citation type="submission" date="2018-06" db="EMBL/GenBank/DDBJ databases">
        <title>Genomic Encyclopedia of Archaeal and Bacterial Type Strains, Phase II (KMG-II): from individual species to whole genera.</title>
        <authorList>
            <person name="Goeker M."/>
        </authorList>
    </citation>
    <scope>NUCLEOTIDE SEQUENCE [LARGE SCALE GENOMIC DNA]</scope>
    <source>
        <strain evidence="1 2">DSM 29821</strain>
    </source>
</reference>
<evidence type="ECO:0000313" key="2">
    <source>
        <dbReference type="Proteomes" id="UP000249819"/>
    </source>
</evidence>
<dbReference type="AlphaFoldDB" id="A0A327W3D0"/>
<dbReference type="PROSITE" id="PS51257">
    <property type="entry name" value="PROKAR_LIPOPROTEIN"/>
    <property type="match status" value="1"/>
</dbReference>
<sequence>MKKIIFVFCAIVLVACDNKSGSKYNRALDSTQFNTPQKNTASVNPIVGERISGSATVRSKPDGSPVASLLDYVPVRCASIRKGWFPVNIDFEITADEYRQPLFHKGRKLIVNGIPAGTLLTDIKLPVSTNGDKMWATIDGFTEQKSIRQGTIIEVAAANFLHQHKDYSLTGLQPFIHNFQLEADSTLAPYALFYNYESGIDDPSPSYRLALICQGNQLIGVLHSRPLTIEGTSPRRLQRGFAVNFLPGIDGFLKEDFCKKFNSFIVSVD</sequence>
<dbReference type="OrthoDB" id="1437031at2"/>
<gene>
    <name evidence="1" type="ORF">CLV59_103256</name>
</gene>
<organism evidence="1 2">
    <name type="scientific">Chitinophaga dinghuensis</name>
    <dbReference type="NCBI Taxonomy" id="1539050"/>
    <lineage>
        <taxon>Bacteria</taxon>
        <taxon>Pseudomonadati</taxon>
        <taxon>Bacteroidota</taxon>
        <taxon>Chitinophagia</taxon>
        <taxon>Chitinophagales</taxon>
        <taxon>Chitinophagaceae</taxon>
        <taxon>Chitinophaga</taxon>
    </lineage>
</organism>
<evidence type="ECO:0000313" key="1">
    <source>
        <dbReference type="EMBL" id="RAJ83292.1"/>
    </source>
</evidence>
<name>A0A327W3D0_9BACT</name>
<dbReference type="Proteomes" id="UP000249819">
    <property type="component" value="Unassembled WGS sequence"/>
</dbReference>
<keyword evidence="2" id="KW-1185">Reference proteome</keyword>
<accession>A0A327W3D0</accession>
<dbReference type="EMBL" id="QLMA01000003">
    <property type="protein sequence ID" value="RAJ83292.1"/>
    <property type="molecule type" value="Genomic_DNA"/>
</dbReference>
<protein>
    <submittedName>
        <fullName evidence="1">Uncharacterized protein</fullName>
    </submittedName>
</protein>
<comment type="caution">
    <text evidence="1">The sequence shown here is derived from an EMBL/GenBank/DDBJ whole genome shotgun (WGS) entry which is preliminary data.</text>
</comment>